<evidence type="ECO:0000256" key="1">
    <source>
        <dbReference type="ARBA" id="ARBA00011764"/>
    </source>
</evidence>
<keyword evidence="8" id="KW-1185">Reference proteome</keyword>
<proteinExistence type="predicted"/>
<feature type="domain" description="Myb/SANT-like DNA-binding" evidence="6">
    <location>
        <begin position="10"/>
        <end position="87"/>
    </location>
</feature>
<comment type="subunit">
    <text evidence="1">Self-associates forming complexes of several hundred monomers.</text>
</comment>
<dbReference type="InterPro" id="IPR028002">
    <property type="entry name" value="Myb_DNA-bind_5"/>
</dbReference>
<evidence type="ECO:0000256" key="5">
    <source>
        <dbReference type="ARBA" id="ARBA00025466"/>
    </source>
</evidence>
<gene>
    <name evidence="7" type="ORF">Zmor_006094</name>
</gene>
<keyword evidence="4" id="KW-0804">Transcription</keyword>
<organism evidence="7 8">
    <name type="scientific">Zophobas morio</name>
    <dbReference type="NCBI Taxonomy" id="2755281"/>
    <lineage>
        <taxon>Eukaryota</taxon>
        <taxon>Metazoa</taxon>
        <taxon>Ecdysozoa</taxon>
        <taxon>Arthropoda</taxon>
        <taxon>Hexapoda</taxon>
        <taxon>Insecta</taxon>
        <taxon>Pterygota</taxon>
        <taxon>Neoptera</taxon>
        <taxon>Endopterygota</taxon>
        <taxon>Coleoptera</taxon>
        <taxon>Polyphaga</taxon>
        <taxon>Cucujiformia</taxon>
        <taxon>Tenebrionidae</taxon>
        <taxon>Zophobas</taxon>
    </lineage>
</organism>
<name>A0AA38IWW7_9CUCU</name>
<protein>
    <recommendedName>
        <fullName evidence="2">Regulatory protein zeste</fullName>
    </recommendedName>
</protein>
<dbReference type="Pfam" id="PF13873">
    <property type="entry name" value="Myb_DNA-bind_5"/>
    <property type="match status" value="1"/>
</dbReference>
<dbReference type="PANTHER" id="PTHR21411">
    <property type="entry name" value="APONTIC"/>
    <property type="match status" value="1"/>
</dbReference>
<evidence type="ECO:0000256" key="2">
    <source>
        <dbReference type="ARBA" id="ARBA00016807"/>
    </source>
</evidence>
<keyword evidence="3" id="KW-0805">Transcription regulation</keyword>
<evidence type="ECO:0000313" key="7">
    <source>
        <dbReference type="EMBL" id="KAJ3661707.1"/>
    </source>
</evidence>
<dbReference type="AlphaFoldDB" id="A0AA38IWW7"/>
<sequence>MEDKKAKRERGRNFTEKEKEAVIEIIERYRPQLENKTTDATSHREKQAAWEKVMHECNAASQTAPRTVKQLKVLWVTIKMTTKKSIAEENKKRYLESQEEYDSEYVASLKQLKMHEKIMAPITNCCASICLQDLCSSSLCGDKTKPTVAPFFAAYEACMYLPTISSFPTLPNKLLWCELDQIRQNTAYMACFICRKILPSHCDICRAALLSNNVTDIHAYITAKDVYNGNTETVRSSFAKKGKARLTEAQKRHEDKMARFDKFNELFADMVEQMKK</sequence>
<evidence type="ECO:0000256" key="4">
    <source>
        <dbReference type="ARBA" id="ARBA00023163"/>
    </source>
</evidence>
<accession>A0AA38IWW7</accession>
<reference evidence="7" key="1">
    <citation type="journal article" date="2023" name="G3 (Bethesda)">
        <title>Whole genome assemblies of Zophobas morio and Tenebrio molitor.</title>
        <authorList>
            <person name="Kaur S."/>
            <person name="Stinson S.A."/>
            <person name="diCenzo G.C."/>
        </authorList>
    </citation>
    <scope>NUCLEOTIDE SEQUENCE</scope>
    <source>
        <strain evidence="7">QUZm001</strain>
    </source>
</reference>
<dbReference type="EMBL" id="JALNTZ010000002">
    <property type="protein sequence ID" value="KAJ3661707.1"/>
    <property type="molecule type" value="Genomic_DNA"/>
</dbReference>
<evidence type="ECO:0000259" key="6">
    <source>
        <dbReference type="Pfam" id="PF13873"/>
    </source>
</evidence>
<comment type="caution">
    <text evidence="7">The sequence shown here is derived from an EMBL/GenBank/DDBJ whole genome shotgun (WGS) entry which is preliminary data.</text>
</comment>
<comment type="function">
    <text evidence="5">Involved in transvection phenomena (= synapsis-dependent gene expression), where the synaptic pairing of chromosomes carrying genes with which zeste interacts influences the expression of these genes. Zeste binds to DNA and stimulates transcription from a nearby promoter.</text>
</comment>
<dbReference type="PANTHER" id="PTHR21411:SF0">
    <property type="entry name" value="REGULATORY PROTEIN ZESTE"/>
    <property type="match status" value="1"/>
</dbReference>
<evidence type="ECO:0000256" key="3">
    <source>
        <dbReference type="ARBA" id="ARBA00023015"/>
    </source>
</evidence>
<evidence type="ECO:0000313" key="8">
    <source>
        <dbReference type="Proteomes" id="UP001168821"/>
    </source>
</evidence>
<dbReference type="Proteomes" id="UP001168821">
    <property type="component" value="Unassembled WGS sequence"/>
</dbReference>